<evidence type="ECO:0000313" key="2">
    <source>
        <dbReference type="Proteomes" id="UP001174936"/>
    </source>
</evidence>
<dbReference type="EMBL" id="JAULSV010000001">
    <property type="protein sequence ID" value="KAK0654890.1"/>
    <property type="molecule type" value="Genomic_DNA"/>
</dbReference>
<keyword evidence="2" id="KW-1185">Reference proteome</keyword>
<organism evidence="1 2">
    <name type="scientific">Cercophora newfieldiana</name>
    <dbReference type="NCBI Taxonomy" id="92897"/>
    <lineage>
        <taxon>Eukaryota</taxon>
        <taxon>Fungi</taxon>
        <taxon>Dikarya</taxon>
        <taxon>Ascomycota</taxon>
        <taxon>Pezizomycotina</taxon>
        <taxon>Sordariomycetes</taxon>
        <taxon>Sordariomycetidae</taxon>
        <taxon>Sordariales</taxon>
        <taxon>Lasiosphaeriaceae</taxon>
        <taxon>Cercophora</taxon>
    </lineage>
</organism>
<gene>
    <name evidence="1" type="ORF">B0T16DRAFT_1307</name>
</gene>
<comment type="caution">
    <text evidence="1">The sequence shown here is derived from an EMBL/GenBank/DDBJ whole genome shotgun (WGS) entry which is preliminary data.</text>
</comment>
<accession>A0AA40CX77</accession>
<dbReference type="AlphaFoldDB" id="A0AA40CX77"/>
<evidence type="ECO:0000313" key="1">
    <source>
        <dbReference type="EMBL" id="KAK0654890.1"/>
    </source>
</evidence>
<reference evidence="1" key="1">
    <citation type="submission" date="2023-06" db="EMBL/GenBank/DDBJ databases">
        <title>Genome-scale phylogeny and comparative genomics of the fungal order Sordariales.</title>
        <authorList>
            <consortium name="Lawrence Berkeley National Laboratory"/>
            <person name="Hensen N."/>
            <person name="Bonometti L."/>
            <person name="Westerberg I."/>
            <person name="Brannstrom I.O."/>
            <person name="Guillou S."/>
            <person name="Cros-Aarteil S."/>
            <person name="Calhoun S."/>
            <person name="Haridas S."/>
            <person name="Kuo A."/>
            <person name="Mondo S."/>
            <person name="Pangilinan J."/>
            <person name="Riley R."/>
            <person name="Labutti K."/>
            <person name="Andreopoulos B."/>
            <person name="Lipzen A."/>
            <person name="Chen C."/>
            <person name="Yanf M."/>
            <person name="Daum C."/>
            <person name="Ng V."/>
            <person name="Clum A."/>
            <person name="Steindorff A."/>
            <person name="Ohm R."/>
            <person name="Martin F."/>
            <person name="Silar P."/>
            <person name="Natvig D."/>
            <person name="Lalanne C."/>
            <person name="Gautier V."/>
            <person name="Ament-Velasquez S.L."/>
            <person name="Kruys A."/>
            <person name="Hutchinson M.I."/>
            <person name="Powell A.J."/>
            <person name="Barry K."/>
            <person name="Miller A.N."/>
            <person name="Grigoriev I.V."/>
            <person name="Debuchy R."/>
            <person name="Gladieux P."/>
            <person name="Thoren M.H."/>
            <person name="Johannesson H."/>
        </authorList>
    </citation>
    <scope>NUCLEOTIDE SEQUENCE</scope>
    <source>
        <strain evidence="1">SMH2532-1</strain>
    </source>
</reference>
<sequence length="261" mass="28724">MASSTSSAVVINLSEIPIPGIHLLQDIEIADFTKPEFNGLEDHVRICRAARHGNRNGDLLTISDAGDNGATSSGAILRPMLLMPELPSREEQARYLQVWLVLWAQYHVLSVGFKHYKNECLGDESPVELLWAAMINVESWHTNIGNLDMWAELLRSFHSLAQLVGLSAADVCIPELGMDIGALPPASEVTFRRLFWTVTLDFFTSVLGKGKSVIDAILDGRSARSELFHEMELRFGGGVSGPPWVDKALDKLARSQARSTS</sequence>
<dbReference type="Proteomes" id="UP001174936">
    <property type="component" value="Unassembled WGS sequence"/>
</dbReference>
<name>A0AA40CX77_9PEZI</name>
<proteinExistence type="predicted"/>
<protein>
    <submittedName>
        <fullName evidence="1">Uncharacterized protein</fullName>
    </submittedName>
</protein>